<dbReference type="GO" id="GO:0003723">
    <property type="term" value="F:RNA binding"/>
    <property type="evidence" value="ECO:0007669"/>
    <property type="project" value="InterPro"/>
</dbReference>
<keyword evidence="1" id="KW-0677">Repeat</keyword>
<dbReference type="InterPro" id="IPR046848">
    <property type="entry name" value="E_motif"/>
</dbReference>
<sequence length="531" mass="59543">MIRSSCCRKLSTQCKTNAWTRFPQHGFSTQSGLFPEEHMIHTSPQISDFNSHAYASMLQNCIVNGESTTGKSLHCHILKRGGCLDVFAYNVLLNMYVKSDLLSDAHKVFDEMPERNTVSFVTLIQGCAMALRFVEGIELFFRLHREGHELNPFVFTTILKVLVTMEWAELGWGVHACIQKLGHGSDAFVGTALIDAYSACGLVDAAREAFNEIIHKDMVSWTGMDARRVFEEIPKDDVIPWSFMIARCSQSDRSEEAVELFCRMWQTLVMPNQFTFASVLQACATMAGLDLGKQIHCHVLKVGLDSNVFVSNALMDVYAKCGKMGNSVELFMESTNRNDVTWNTLIVGYVQLGDGDKALNLFLDMLGDQVKATEVTYSSVLRACAGLAALEPGTQIHSLTIKTIYDRDIPVANALIDIISALHVLEMEPQDEATYVLLSNMYATARRWDNVASVRKSMKKKGVKKEPGLSWTENQGTVHYFTVGDATHPDMRLIYGMLEWLNMKTKEAAFGKIEAAEDHFYGLAWNLLYLR</sequence>
<feature type="repeat" description="PPR" evidence="2">
    <location>
        <begin position="338"/>
        <end position="372"/>
    </location>
</feature>
<evidence type="ECO:0000313" key="3">
    <source>
        <dbReference type="EMBL" id="GFZ21014.1"/>
    </source>
</evidence>
<dbReference type="Proteomes" id="UP000585474">
    <property type="component" value="Unassembled WGS sequence"/>
</dbReference>
<dbReference type="InterPro" id="IPR011990">
    <property type="entry name" value="TPR-like_helical_dom_sf"/>
</dbReference>
<dbReference type="InterPro" id="IPR002885">
    <property type="entry name" value="PPR_rpt"/>
</dbReference>
<dbReference type="Pfam" id="PF01535">
    <property type="entry name" value="PPR"/>
    <property type="match status" value="5"/>
</dbReference>
<name>A0A7J0HE72_9ERIC</name>
<dbReference type="Pfam" id="PF20431">
    <property type="entry name" value="E_motif"/>
    <property type="match status" value="1"/>
</dbReference>
<dbReference type="FunFam" id="1.25.40.10:FF:000397">
    <property type="entry name" value="Pentatricopeptide repeat-containing protein At2g40720"/>
    <property type="match status" value="1"/>
</dbReference>
<dbReference type="EMBL" id="BJWL01000029">
    <property type="protein sequence ID" value="GFZ21014.1"/>
    <property type="molecule type" value="Genomic_DNA"/>
</dbReference>
<dbReference type="InterPro" id="IPR046960">
    <property type="entry name" value="PPR_At4g14850-like_plant"/>
</dbReference>
<dbReference type="AlphaFoldDB" id="A0A7J0HE72"/>
<dbReference type="NCBIfam" id="TIGR00756">
    <property type="entry name" value="PPR"/>
    <property type="match status" value="2"/>
</dbReference>
<evidence type="ECO:0000256" key="1">
    <source>
        <dbReference type="ARBA" id="ARBA00022737"/>
    </source>
</evidence>
<dbReference type="PANTHER" id="PTHR47926">
    <property type="entry name" value="PENTATRICOPEPTIDE REPEAT-CONTAINING PROTEIN"/>
    <property type="match status" value="1"/>
</dbReference>
<feature type="repeat" description="PPR" evidence="2">
    <location>
        <begin position="85"/>
        <end position="119"/>
    </location>
</feature>
<dbReference type="PANTHER" id="PTHR47926:SF347">
    <property type="entry name" value="PENTATRICOPEPTIDE REPEAT-CONTAINING PROTEIN"/>
    <property type="match status" value="1"/>
</dbReference>
<evidence type="ECO:0000256" key="2">
    <source>
        <dbReference type="PROSITE-ProRule" id="PRU00708"/>
    </source>
</evidence>
<dbReference type="Gene3D" id="1.25.40.10">
    <property type="entry name" value="Tetratricopeptide repeat domain"/>
    <property type="match status" value="3"/>
</dbReference>
<reference evidence="3 4" key="1">
    <citation type="submission" date="2019-07" db="EMBL/GenBank/DDBJ databases">
        <title>De Novo Assembly of kiwifruit Actinidia rufa.</title>
        <authorList>
            <person name="Sugita-Konishi S."/>
            <person name="Sato K."/>
            <person name="Mori E."/>
            <person name="Abe Y."/>
            <person name="Kisaki G."/>
            <person name="Hamano K."/>
            <person name="Suezawa K."/>
            <person name="Otani M."/>
            <person name="Fukuda T."/>
            <person name="Manabe T."/>
            <person name="Gomi K."/>
            <person name="Tabuchi M."/>
            <person name="Akimitsu K."/>
            <person name="Kataoka I."/>
        </authorList>
    </citation>
    <scope>NUCLEOTIDE SEQUENCE [LARGE SCALE GENOMIC DNA]</scope>
    <source>
        <strain evidence="4">cv. Fuchu</strain>
    </source>
</reference>
<proteinExistence type="predicted"/>
<protein>
    <submittedName>
        <fullName evidence="3">Tetratricopeptide repeat (TPR)-like superfamily protein</fullName>
    </submittedName>
</protein>
<feature type="repeat" description="PPR" evidence="2">
    <location>
        <begin position="431"/>
        <end position="465"/>
    </location>
</feature>
<feature type="repeat" description="PPR" evidence="2">
    <location>
        <begin position="237"/>
        <end position="271"/>
    </location>
</feature>
<dbReference type="OrthoDB" id="749581at2759"/>
<accession>A0A7J0HE72</accession>
<gene>
    <name evidence="3" type="ORF">Acr_29g0001760</name>
</gene>
<dbReference type="GO" id="GO:0009451">
    <property type="term" value="P:RNA modification"/>
    <property type="evidence" value="ECO:0007669"/>
    <property type="project" value="InterPro"/>
</dbReference>
<dbReference type="PROSITE" id="PS51375">
    <property type="entry name" value="PPR"/>
    <property type="match status" value="4"/>
</dbReference>
<dbReference type="Pfam" id="PF13041">
    <property type="entry name" value="PPR_2"/>
    <property type="match status" value="1"/>
</dbReference>
<comment type="caution">
    <text evidence="3">The sequence shown here is derived from an EMBL/GenBank/DDBJ whole genome shotgun (WGS) entry which is preliminary data.</text>
</comment>
<keyword evidence="4" id="KW-1185">Reference proteome</keyword>
<dbReference type="FunFam" id="1.25.40.10:FF:000494">
    <property type="entry name" value="Putative pentatricopeptide repeat-containing protein, mitochondrial"/>
    <property type="match status" value="1"/>
</dbReference>
<organism evidence="3 4">
    <name type="scientific">Actinidia rufa</name>
    <dbReference type="NCBI Taxonomy" id="165716"/>
    <lineage>
        <taxon>Eukaryota</taxon>
        <taxon>Viridiplantae</taxon>
        <taxon>Streptophyta</taxon>
        <taxon>Embryophyta</taxon>
        <taxon>Tracheophyta</taxon>
        <taxon>Spermatophyta</taxon>
        <taxon>Magnoliopsida</taxon>
        <taxon>eudicotyledons</taxon>
        <taxon>Gunneridae</taxon>
        <taxon>Pentapetalae</taxon>
        <taxon>asterids</taxon>
        <taxon>Ericales</taxon>
        <taxon>Actinidiaceae</taxon>
        <taxon>Actinidia</taxon>
    </lineage>
</organism>
<evidence type="ECO:0000313" key="4">
    <source>
        <dbReference type="Proteomes" id="UP000585474"/>
    </source>
</evidence>